<accession>A0A7N5JDY6</accession>
<keyword evidence="4" id="KW-1185">Reference proteome</keyword>
<dbReference type="AlphaFoldDB" id="A0A7N5JDY6"/>
<dbReference type="InParanoid" id="A0A7N5JDY6"/>
<dbReference type="PANTHER" id="PTHR14096:SF27">
    <property type="entry name" value="APOLIPOPROTEIN L2"/>
    <property type="match status" value="1"/>
</dbReference>
<dbReference type="GO" id="GO:0042157">
    <property type="term" value="P:lipoprotein metabolic process"/>
    <property type="evidence" value="ECO:0007669"/>
    <property type="project" value="InterPro"/>
</dbReference>
<evidence type="ECO:0000256" key="1">
    <source>
        <dbReference type="ARBA" id="ARBA00010090"/>
    </source>
</evidence>
<evidence type="ECO:0000313" key="3">
    <source>
        <dbReference type="Ensembl" id="ENSAMEP00000023955.1"/>
    </source>
</evidence>
<keyword evidence="2" id="KW-0175">Coiled coil</keyword>
<dbReference type="Proteomes" id="UP000008912">
    <property type="component" value="Unassembled WGS sequence"/>
</dbReference>
<feature type="coiled-coil region" evidence="2">
    <location>
        <begin position="263"/>
        <end position="297"/>
    </location>
</feature>
<dbReference type="PANTHER" id="PTHR14096">
    <property type="entry name" value="APOLIPOPROTEIN L"/>
    <property type="match status" value="1"/>
</dbReference>
<dbReference type="GeneTree" id="ENSGT01030000234599"/>
<dbReference type="GO" id="GO:0016020">
    <property type="term" value="C:membrane"/>
    <property type="evidence" value="ECO:0007669"/>
    <property type="project" value="TreeGrafter"/>
</dbReference>
<evidence type="ECO:0000313" key="4">
    <source>
        <dbReference type="Proteomes" id="UP000008912"/>
    </source>
</evidence>
<reference evidence="3" key="3">
    <citation type="submission" date="2025-09" db="UniProtKB">
        <authorList>
            <consortium name="Ensembl"/>
        </authorList>
    </citation>
    <scope>IDENTIFICATION</scope>
</reference>
<evidence type="ECO:0000256" key="2">
    <source>
        <dbReference type="SAM" id="Coils"/>
    </source>
</evidence>
<evidence type="ECO:0008006" key="5">
    <source>
        <dbReference type="Google" id="ProtNLM"/>
    </source>
</evidence>
<protein>
    <recommendedName>
        <fullName evidence="5">Apolipoprotein L3</fullName>
    </recommendedName>
</protein>
<comment type="similarity">
    <text evidence="1">Belongs to the apolipoprotein L family.</text>
</comment>
<sequence>LCVDQPPSYIISEEEADAIREGLNELERAMDMETEDQQAKEEFLNMFPGLKLKLEERIRKLYELADEIDRVHKNCTISNIVAGSTGIISGLLTLIGLGLAPFTAGASLTLSAAGAGLGAASAVTQVSTSIVESSSESSTIAEASRLTSTDIDEEEVIEKVVCPRRSPLSPLECQGSVEAVEDPANCVHGIKAARATPHLVVNAQRILRGESVSVQHARQVRNAFGGTALSVARGARIVGAATSSLFLAMDVFNLVKDSGHLQEGAKTESAEELRQQARELESKLEELTKIYESLTEGPTP</sequence>
<reference evidence="3 4" key="1">
    <citation type="journal article" date="2010" name="Nature">
        <title>The sequence and de novo assembly of the giant panda genome.</title>
        <authorList>
            <person name="Li R."/>
            <person name="Fan W."/>
            <person name="Tian G."/>
            <person name="Zhu H."/>
            <person name="He L."/>
            <person name="Cai J."/>
            <person name="Huang Q."/>
            <person name="Cai Q."/>
            <person name="Li B."/>
            <person name="Bai Y."/>
            <person name="Zhang Z."/>
            <person name="Zhang Y."/>
            <person name="Wang W."/>
            <person name="Li J."/>
            <person name="Wei F."/>
            <person name="Li H."/>
            <person name="Jian M."/>
            <person name="Li J."/>
            <person name="Zhang Z."/>
            <person name="Nielsen R."/>
            <person name="Li D."/>
            <person name="Gu W."/>
            <person name="Yang Z."/>
            <person name="Xuan Z."/>
            <person name="Ryder O.A."/>
            <person name="Leung F.C."/>
            <person name="Zhou Y."/>
            <person name="Cao J."/>
            <person name="Sun X."/>
            <person name="Fu Y."/>
            <person name="Fang X."/>
            <person name="Guo X."/>
            <person name="Wang B."/>
            <person name="Hou R."/>
            <person name="Shen F."/>
            <person name="Mu B."/>
            <person name="Ni P."/>
            <person name="Lin R."/>
            <person name="Qian W."/>
            <person name="Wang G."/>
            <person name="Yu C."/>
            <person name="Nie W."/>
            <person name="Wang J."/>
            <person name="Wu Z."/>
            <person name="Liang H."/>
            <person name="Min J."/>
            <person name="Wu Q."/>
            <person name="Cheng S."/>
            <person name="Ruan J."/>
            <person name="Wang M."/>
            <person name="Shi Z."/>
            <person name="Wen M."/>
            <person name="Liu B."/>
            <person name="Ren X."/>
            <person name="Zheng H."/>
            <person name="Dong D."/>
            <person name="Cook K."/>
            <person name="Shan G."/>
            <person name="Zhang H."/>
            <person name="Kosiol C."/>
            <person name="Xie X."/>
            <person name="Lu Z."/>
            <person name="Zheng H."/>
            <person name="Li Y."/>
            <person name="Steiner C.C."/>
            <person name="Lam T.T."/>
            <person name="Lin S."/>
            <person name="Zhang Q."/>
            <person name="Li G."/>
            <person name="Tian J."/>
            <person name="Gong T."/>
            <person name="Liu H."/>
            <person name="Zhang D."/>
            <person name="Fang L."/>
            <person name="Ye C."/>
            <person name="Zhang J."/>
            <person name="Hu W."/>
            <person name="Xu A."/>
            <person name="Ren Y."/>
            <person name="Zhang G."/>
            <person name="Bruford M.W."/>
            <person name="Li Q."/>
            <person name="Ma L."/>
            <person name="Guo Y."/>
            <person name="An N."/>
            <person name="Hu Y."/>
            <person name="Zheng Y."/>
            <person name="Shi Y."/>
            <person name="Li Z."/>
            <person name="Liu Q."/>
            <person name="Chen Y."/>
            <person name="Zhao J."/>
            <person name="Qu N."/>
            <person name="Zhao S."/>
            <person name="Tian F."/>
            <person name="Wang X."/>
            <person name="Wang H."/>
            <person name="Xu L."/>
            <person name="Liu X."/>
            <person name="Vinar T."/>
            <person name="Wang Y."/>
            <person name="Lam T.W."/>
            <person name="Yiu S.M."/>
            <person name="Liu S."/>
            <person name="Zhang H."/>
            <person name="Li D."/>
            <person name="Huang Y."/>
            <person name="Wang X."/>
            <person name="Yang G."/>
            <person name="Jiang Z."/>
            <person name="Wang J."/>
            <person name="Qin N."/>
            <person name="Li L."/>
            <person name="Li J."/>
            <person name="Bolund L."/>
            <person name="Kristiansen K."/>
            <person name="Wong G.K."/>
            <person name="Olson M."/>
            <person name="Zhang X."/>
            <person name="Li S."/>
            <person name="Yang H."/>
            <person name="Wang J."/>
            <person name="Wang J."/>
        </authorList>
    </citation>
    <scope>NUCLEOTIDE SEQUENCE [LARGE SCALE GENOMIC DNA]</scope>
</reference>
<name>A0A7N5JDY6_AILME</name>
<dbReference type="Ensembl" id="ENSAMET00000031236.1">
    <property type="protein sequence ID" value="ENSAMEP00000023955.1"/>
    <property type="gene ID" value="ENSAMEG00000027698.1"/>
</dbReference>
<dbReference type="FunCoup" id="A0A7N5JDY6">
    <property type="interactions" value="1"/>
</dbReference>
<proteinExistence type="inferred from homology"/>
<dbReference type="Pfam" id="PF05461">
    <property type="entry name" value="ApoL"/>
    <property type="match status" value="1"/>
</dbReference>
<dbReference type="GO" id="GO:0006869">
    <property type="term" value="P:lipid transport"/>
    <property type="evidence" value="ECO:0007669"/>
    <property type="project" value="InterPro"/>
</dbReference>
<dbReference type="GO" id="GO:0008289">
    <property type="term" value="F:lipid binding"/>
    <property type="evidence" value="ECO:0007669"/>
    <property type="project" value="InterPro"/>
</dbReference>
<organism evidence="3 4">
    <name type="scientific">Ailuropoda melanoleuca</name>
    <name type="common">Giant panda</name>
    <dbReference type="NCBI Taxonomy" id="9646"/>
    <lineage>
        <taxon>Eukaryota</taxon>
        <taxon>Metazoa</taxon>
        <taxon>Chordata</taxon>
        <taxon>Craniata</taxon>
        <taxon>Vertebrata</taxon>
        <taxon>Euteleostomi</taxon>
        <taxon>Mammalia</taxon>
        <taxon>Eutheria</taxon>
        <taxon>Laurasiatheria</taxon>
        <taxon>Carnivora</taxon>
        <taxon>Caniformia</taxon>
        <taxon>Ursidae</taxon>
        <taxon>Ailuropoda</taxon>
    </lineage>
</organism>
<dbReference type="GO" id="GO:0005576">
    <property type="term" value="C:extracellular region"/>
    <property type="evidence" value="ECO:0007669"/>
    <property type="project" value="InterPro"/>
</dbReference>
<reference evidence="3" key="2">
    <citation type="submission" date="2025-08" db="UniProtKB">
        <authorList>
            <consortium name="Ensembl"/>
        </authorList>
    </citation>
    <scope>IDENTIFICATION</scope>
</reference>
<dbReference type="InterPro" id="IPR008405">
    <property type="entry name" value="ApoL"/>
</dbReference>